<accession>A0A327RAR6</accession>
<evidence type="ECO:0000313" key="4">
    <source>
        <dbReference type="Proteomes" id="UP000249696"/>
    </source>
</evidence>
<dbReference type="GO" id="GO:0004668">
    <property type="term" value="F:protein-arginine deiminase activity"/>
    <property type="evidence" value="ECO:0007669"/>
    <property type="project" value="InterPro"/>
</dbReference>
<sequence length="427" mass="48032">MKLILNSILFSMLILSCSSPAKTEQILVVNQPAEFEPQEAIWLIWPSTDHKEGESVEQVSLAIVESLLGNIDIVITCKDKELLAHAKDTLKKYFGELPKLKLLEFPSIEIWARDMGPIFVETDQNTLAIADFNFNSWGYSDTLNIDTKTEELYDERVAKRFNLPVISSAMISEGGNREVNGRGTLITTEAVEMDRNPHMTKAEMESEYKRLLGVKKIIWLKQGLVEDDHTFLGPITTLDGQNAYTVVTTNGHVDEFARFVNDSTILMAKVDSVEFNDPIAWENHKRMEENYKILSGATDQDGNPFTIIRMPLPGTIFSTMSPGDYVYEYIKTLDYTNGSTFPNGEPIKVMAALSYLNFIITNKVVIGQRCWREGMSNELKLKDENAAQILQSVFPDRKIVMIDALAVNLGGGGIHCISMHQPLFSFN</sequence>
<comment type="caution">
    <text evidence="3">The sequence shown here is derived from an EMBL/GenBank/DDBJ whole genome shotgun (WGS) entry which is preliminary data.</text>
</comment>
<dbReference type="PANTHER" id="PTHR31377:SF0">
    <property type="entry name" value="AGMATINE DEIMINASE-RELATED"/>
    <property type="match status" value="1"/>
</dbReference>
<proteinExistence type="predicted"/>
<dbReference type="PANTHER" id="PTHR31377">
    <property type="entry name" value="AGMATINE DEIMINASE-RELATED"/>
    <property type="match status" value="1"/>
</dbReference>
<evidence type="ECO:0000256" key="1">
    <source>
        <dbReference type="ARBA" id="ARBA00022801"/>
    </source>
</evidence>
<dbReference type="OrthoDB" id="9808013at2"/>
<feature type="chain" id="PRO_5016294772" evidence="2">
    <location>
        <begin position="22"/>
        <end position="427"/>
    </location>
</feature>
<evidence type="ECO:0000256" key="2">
    <source>
        <dbReference type="SAM" id="SignalP"/>
    </source>
</evidence>
<dbReference type="Pfam" id="PF04371">
    <property type="entry name" value="PAD_porph"/>
    <property type="match status" value="2"/>
</dbReference>
<name>A0A327RAR6_9FLAO</name>
<reference evidence="3 4" key="1">
    <citation type="submission" date="2018-06" db="EMBL/GenBank/DDBJ databases">
        <title>Genomic Encyclopedia of Archaeal and Bacterial Type Strains, Phase II (KMG-II): from individual species to whole genera.</title>
        <authorList>
            <person name="Goeker M."/>
        </authorList>
    </citation>
    <scope>NUCLEOTIDE SEQUENCE [LARGE SCALE GENOMIC DNA]</scope>
    <source>
        <strain evidence="3 4">DSM 23522</strain>
    </source>
</reference>
<dbReference type="PROSITE" id="PS51257">
    <property type="entry name" value="PROKAR_LIPOPROTEIN"/>
    <property type="match status" value="1"/>
</dbReference>
<dbReference type="SUPFAM" id="SSF55909">
    <property type="entry name" value="Pentein"/>
    <property type="match status" value="1"/>
</dbReference>
<dbReference type="EMBL" id="QLLN01000003">
    <property type="protein sequence ID" value="RAJ12573.1"/>
    <property type="molecule type" value="Genomic_DNA"/>
</dbReference>
<gene>
    <name evidence="3" type="ORF">LV92_01809</name>
</gene>
<keyword evidence="4" id="KW-1185">Reference proteome</keyword>
<dbReference type="RefSeq" id="WP_111623305.1">
    <property type="nucleotide sequence ID" value="NZ_QLLN01000003.1"/>
</dbReference>
<dbReference type="AlphaFoldDB" id="A0A327RAR6"/>
<evidence type="ECO:0000313" key="3">
    <source>
        <dbReference type="EMBL" id="RAJ12573.1"/>
    </source>
</evidence>
<dbReference type="Gene3D" id="3.75.10.10">
    <property type="entry name" value="L-arginine/glycine Amidinotransferase, Chain A"/>
    <property type="match status" value="1"/>
</dbReference>
<organism evidence="3 4">
    <name type="scientific">Arenibacter echinorum</name>
    <dbReference type="NCBI Taxonomy" id="440515"/>
    <lineage>
        <taxon>Bacteria</taxon>
        <taxon>Pseudomonadati</taxon>
        <taxon>Bacteroidota</taxon>
        <taxon>Flavobacteriia</taxon>
        <taxon>Flavobacteriales</taxon>
        <taxon>Flavobacteriaceae</taxon>
        <taxon>Arenibacter</taxon>
    </lineage>
</organism>
<dbReference type="GO" id="GO:0047632">
    <property type="term" value="F:agmatine deiminase activity"/>
    <property type="evidence" value="ECO:0007669"/>
    <property type="project" value="TreeGrafter"/>
</dbReference>
<feature type="signal peptide" evidence="2">
    <location>
        <begin position="1"/>
        <end position="21"/>
    </location>
</feature>
<keyword evidence="2" id="KW-0732">Signal</keyword>
<dbReference type="GO" id="GO:0009446">
    <property type="term" value="P:putrescine biosynthetic process"/>
    <property type="evidence" value="ECO:0007669"/>
    <property type="project" value="InterPro"/>
</dbReference>
<dbReference type="InterPro" id="IPR007466">
    <property type="entry name" value="Peptidyl-Arg-deiminase_porph"/>
</dbReference>
<dbReference type="Proteomes" id="UP000249696">
    <property type="component" value="Unassembled WGS sequence"/>
</dbReference>
<protein>
    <submittedName>
        <fullName evidence="3">Agmatine deiminase</fullName>
    </submittedName>
</protein>
<keyword evidence="1" id="KW-0378">Hydrolase</keyword>